<dbReference type="AlphaFoldDB" id="A0A0G0NQ04"/>
<organism evidence="1 2">
    <name type="scientific">Candidatus Falkowbacteria bacterium GW2011_GWA2_39_24</name>
    <dbReference type="NCBI Taxonomy" id="1618634"/>
    <lineage>
        <taxon>Bacteria</taxon>
        <taxon>Candidatus Falkowiibacteriota</taxon>
    </lineage>
</organism>
<protein>
    <submittedName>
        <fullName evidence="1">Uncharacterized protein</fullName>
    </submittedName>
</protein>
<reference evidence="1 2" key="1">
    <citation type="journal article" date="2015" name="Nature">
        <title>rRNA introns, odd ribosomes, and small enigmatic genomes across a large radiation of phyla.</title>
        <authorList>
            <person name="Brown C.T."/>
            <person name="Hug L.A."/>
            <person name="Thomas B.C."/>
            <person name="Sharon I."/>
            <person name="Castelle C.J."/>
            <person name="Singh A."/>
            <person name="Wilkins M.J."/>
            <person name="Williams K.H."/>
            <person name="Banfield J.F."/>
        </authorList>
    </citation>
    <scope>NUCLEOTIDE SEQUENCE [LARGE SCALE GENOMIC DNA]</scope>
</reference>
<comment type="caution">
    <text evidence="1">The sequence shown here is derived from an EMBL/GenBank/DDBJ whole genome shotgun (WGS) entry which is preliminary data.</text>
</comment>
<accession>A0A0G0NQ04</accession>
<dbReference type="Proteomes" id="UP000034048">
    <property type="component" value="Unassembled WGS sequence"/>
</dbReference>
<evidence type="ECO:0000313" key="1">
    <source>
        <dbReference type="EMBL" id="KKR14871.1"/>
    </source>
</evidence>
<proteinExistence type="predicted"/>
<sequence>MRGFFWLVISLVVILALVMWGNSLNCNSRRGVDTCPDVCISQSAQCVPNTEDLADCQTKFDCHAPNLEQYPKIIKSYTDSLKPKK</sequence>
<dbReference type="EMBL" id="LBWS01000016">
    <property type="protein sequence ID" value="KKR14871.1"/>
    <property type="molecule type" value="Genomic_DNA"/>
</dbReference>
<evidence type="ECO:0000313" key="2">
    <source>
        <dbReference type="Proteomes" id="UP000034048"/>
    </source>
</evidence>
<gene>
    <name evidence="1" type="ORF">UT42_C0016G0010</name>
</gene>
<name>A0A0G0NQ04_9BACT</name>